<dbReference type="GO" id="GO:0008289">
    <property type="term" value="F:lipid binding"/>
    <property type="evidence" value="ECO:0007669"/>
    <property type="project" value="UniProtKB-KW"/>
</dbReference>
<dbReference type="InterPro" id="IPR001747">
    <property type="entry name" value="Vitellogenin_N"/>
</dbReference>
<reference evidence="11" key="2">
    <citation type="submission" date="2020-01" db="EMBL/GenBank/DDBJ databases">
        <title>Draft genome sequence of the Termite Coptotermes fromosanus.</title>
        <authorList>
            <person name="Itakura S."/>
            <person name="Yosikawa Y."/>
            <person name="Umezawa K."/>
        </authorList>
    </citation>
    <scope>NUCLEOTIDE SEQUENCE [LARGE SCALE GENOMIC DNA]</scope>
</reference>
<keyword evidence="2" id="KW-0732">Signal</keyword>
<protein>
    <recommendedName>
        <fullName evidence="8">Vitellogenin domain-containing protein</fullName>
    </recommendedName>
</protein>
<proteinExistence type="predicted"/>
<evidence type="ECO:0000313" key="11">
    <source>
        <dbReference type="Proteomes" id="UP000502823"/>
    </source>
</evidence>
<dbReference type="Proteomes" id="UP000502823">
    <property type="component" value="Unassembled WGS sequence"/>
</dbReference>
<gene>
    <name evidence="10" type="ORF">Cfor_10657</name>
    <name evidence="9" type="ORF">Cfor_11161</name>
</gene>
<dbReference type="InterPro" id="IPR015819">
    <property type="entry name" value="Lipid_transp_b-sht_shell"/>
</dbReference>
<dbReference type="PROSITE" id="PS51211">
    <property type="entry name" value="VITELLOGENIN"/>
    <property type="match status" value="1"/>
</dbReference>
<dbReference type="FunFam" id="1.25.10.20:FF:000005">
    <property type="entry name" value="Apolipoprotein lipid transfer particle"/>
    <property type="match status" value="1"/>
</dbReference>
<dbReference type="OrthoDB" id="6484170at2759"/>
<keyword evidence="5" id="KW-1015">Disulfide bond</keyword>
<keyword evidence="3" id="KW-0445">Lipid transport</keyword>
<dbReference type="AlphaFoldDB" id="A0A6L2PK52"/>
<comment type="caution">
    <text evidence="7">Lacks conserved residue(s) required for the propagation of feature annotation.</text>
</comment>
<evidence type="ECO:0000313" key="9">
    <source>
        <dbReference type="EMBL" id="GFG29960.1"/>
    </source>
</evidence>
<dbReference type="GO" id="GO:0005319">
    <property type="term" value="F:lipid transporter activity"/>
    <property type="evidence" value="ECO:0007669"/>
    <property type="project" value="InterPro"/>
</dbReference>
<keyword evidence="11" id="KW-1185">Reference proteome</keyword>
<sequence>LVNRRSTLLFDHNRTPKPISGELKASRDLIKEMCKLNVDDIQPEFPDVFTKFIHTARLLSYPALSQVYSRAASICSTGRRHILDALPMLGSNAAFEVMKDIILKDGVPQDVVHDWLLALSFIPRPDLQTIGIITPLLKWKKADAQFYLSISAIVHSYCKWNSNCGTQAEVANIISFLENQAHSGCQIKEKNQVAIEKTLVAIKALGNIGVAQSVKNPTLQLCIEDEQLPMEVRIAAVEAHRRLPCEETSEYFLNLFRDQSVDSELRIASYLEVMRCPNYNIVKTIKRSLEEEEVNQVGSFVWSHLHNLLKSSSPSKVEIQALLQDKDLISKFSNDVRKYSHNYEGSLFFENYNFGGNYESNVIFSPKSYLPRSATFNVTVDLFGESVNIFEVAGRMEGFEHYVESVFGTKGPLSNARVKEGLQKLRFLRSTPEDLKSKVNALPNVVDTNFNDPK</sequence>
<dbReference type="Gene3D" id="2.20.50.20">
    <property type="entry name" value="Lipovitellin. Chain A, domain 3"/>
    <property type="match status" value="1"/>
</dbReference>
<feature type="non-terminal residue" evidence="10">
    <location>
        <position position="454"/>
    </location>
</feature>
<dbReference type="InterPro" id="IPR050733">
    <property type="entry name" value="Vitellogenin/Apolipophorin"/>
</dbReference>
<keyword evidence="4" id="KW-0446">Lipid-binding</keyword>
<dbReference type="InterPro" id="IPR011030">
    <property type="entry name" value="Lipovitellin_superhlx_dom"/>
</dbReference>
<keyword evidence="6" id="KW-0325">Glycoprotein</keyword>
<keyword evidence="1" id="KW-0813">Transport</keyword>
<evidence type="ECO:0000256" key="5">
    <source>
        <dbReference type="ARBA" id="ARBA00023157"/>
    </source>
</evidence>
<accession>A0A6L2PK52</accession>
<dbReference type="Pfam" id="PF01347">
    <property type="entry name" value="Vitellogenin_N"/>
    <property type="match status" value="1"/>
</dbReference>
<evidence type="ECO:0000256" key="2">
    <source>
        <dbReference type="ARBA" id="ARBA00022729"/>
    </source>
</evidence>
<dbReference type="InterPro" id="IPR015255">
    <property type="entry name" value="Vitellinogen_open_b-sht"/>
</dbReference>
<dbReference type="PANTHER" id="PTHR23345">
    <property type="entry name" value="VITELLOGENIN-RELATED"/>
    <property type="match status" value="1"/>
</dbReference>
<dbReference type="GO" id="GO:0045735">
    <property type="term" value="F:nutrient reservoir activity"/>
    <property type="evidence" value="ECO:0007669"/>
    <property type="project" value="UniProtKB-KW"/>
</dbReference>
<evidence type="ECO:0000256" key="1">
    <source>
        <dbReference type="ARBA" id="ARBA00022448"/>
    </source>
</evidence>
<dbReference type="Pfam" id="PF09172">
    <property type="entry name" value="Vit_open_b-sht"/>
    <property type="match status" value="1"/>
</dbReference>
<evidence type="ECO:0000256" key="7">
    <source>
        <dbReference type="PROSITE-ProRule" id="PRU00557"/>
    </source>
</evidence>
<dbReference type="InterPro" id="IPR015817">
    <property type="entry name" value="Vitellinogen_open_b-sht_sub1"/>
</dbReference>
<dbReference type="FunFam" id="2.20.50.20:FF:000007">
    <property type="entry name" value="von Willebrand factor type D domaincontaining protein"/>
    <property type="match status" value="1"/>
</dbReference>
<organism evidence="10 11">
    <name type="scientific">Coptotermes formosanus</name>
    <name type="common">Formosan subterranean termite</name>
    <dbReference type="NCBI Taxonomy" id="36987"/>
    <lineage>
        <taxon>Eukaryota</taxon>
        <taxon>Metazoa</taxon>
        <taxon>Ecdysozoa</taxon>
        <taxon>Arthropoda</taxon>
        <taxon>Hexapoda</taxon>
        <taxon>Insecta</taxon>
        <taxon>Pterygota</taxon>
        <taxon>Neoptera</taxon>
        <taxon>Polyneoptera</taxon>
        <taxon>Dictyoptera</taxon>
        <taxon>Blattodea</taxon>
        <taxon>Blattoidea</taxon>
        <taxon>Termitoidae</taxon>
        <taxon>Rhinotermitidae</taxon>
        <taxon>Coptotermes</taxon>
    </lineage>
</organism>
<dbReference type="SUPFAM" id="SSF48431">
    <property type="entry name" value="Lipovitellin-phosvitin complex, superhelical domain"/>
    <property type="match status" value="1"/>
</dbReference>
<evidence type="ECO:0000313" key="10">
    <source>
        <dbReference type="EMBL" id="GFG32923.1"/>
    </source>
</evidence>
<comment type="caution">
    <text evidence="10">The sequence shown here is derived from an EMBL/GenBank/DDBJ whole genome shotgun (WGS) entry which is preliminary data.</text>
</comment>
<evidence type="ECO:0000256" key="6">
    <source>
        <dbReference type="ARBA" id="ARBA00023180"/>
    </source>
</evidence>
<feature type="domain" description="Vitellogenin" evidence="8">
    <location>
        <begin position="1"/>
        <end position="374"/>
    </location>
</feature>
<evidence type="ECO:0000259" key="8">
    <source>
        <dbReference type="PROSITE" id="PS51211"/>
    </source>
</evidence>
<name>A0A6L2PK52_COPFO</name>
<dbReference type="InParanoid" id="A0A6L2PK52"/>
<dbReference type="EMBL" id="BLKM01008227">
    <property type="protein sequence ID" value="GFG32923.1"/>
    <property type="molecule type" value="Genomic_DNA"/>
</dbReference>
<feature type="non-terminal residue" evidence="10">
    <location>
        <position position="1"/>
    </location>
</feature>
<dbReference type="SUPFAM" id="SSF56968">
    <property type="entry name" value="Lipovitellin-phosvitin complex, beta-sheet shell regions"/>
    <property type="match status" value="1"/>
</dbReference>
<dbReference type="Gene3D" id="1.25.10.20">
    <property type="entry name" value="Vitellinogen, superhelical"/>
    <property type="match status" value="1"/>
</dbReference>
<reference evidence="10" key="1">
    <citation type="journal article" date="2020" name="J. Asia-Pac. Entomol.">
        <title>Draft genome sequence of the termite, Coptotermes formosanus: Genetic insights into the pyruvate dehydrogenase complex of the termite.</title>
        <authorList>
            <person name="Itakura S."/>
            <person name="Yosikawa Y."/>
            <person name="Togami Y."/>
            <person name="Umezawa K."/>
        </authorList>
    </citation>
    <scope>NUCLEOTIDE SEQUENCE</scope>
    <source>
        <tissue evidence="10">Head</tissue>
    </source>
</reference>
<dbReference type="PANTHER" id="PTHR23345:SF15">
    <property type="entry name" value="VITELLOGENIN 1-RELATED"/>
    <property type="match status" value="1"/>
</dbReference>
<dbReference type="EMBL" id="BLKM01010389">
    <property type="protein sequence ID" value="GFG29960.1"/>
    <property type="molecule type" value="Genomic_DNA"/>
</dbReference>
<evidence type="ECO:0000256" key="3">
    <source>
        <dbReference type="ARBA" id="ARBA00023055"/>
    </source>
</evidence>
<evidence type="ECO:0000256" key="4">
    <source>
        <dbReference type="ARBA" id="ARBA00023121"/>
    </source>
</evidence>